<evidence type="ECO:0000256" key="8">
    <source>
        <dbReference type="ARBA" id="ARBA00023237"/>
    </source>
</evidence>
<keyword evidence="7" id="KW-0472">Membrane</keyword>
<proteinExistence type="inferred from homology"/>
<keyword evidence="4" id="KW-1134">Transmembrane beta strand</keyword>
<keyword evidence="3" id="KW-0813">Transport</keyword>
<feature type="region of interest" description="Disordered" evidence="9">
    <location>
        <begin position="30"/>
        <end position="56"/>
    </location>
</feature>
<dbReference type="Gene3D" id="3.10.20.310">
    <property type="entry name" value="membrane protein fhac"/>
    <property type="match status" value="1"/>
</dbReference>
<dbReference type="Gene3D" id="2.40.160.50">
    <property type="entry name" value="membrane protein fhac: a member of the omp85/tpsb transporter family"/>
    <property type="match status" value="1"/>
</dbReference>
<reference evidence="12 13" key="1">
    <citation type="submission" date="2019-12" db="EMBL/GenBank/DDBJ databases">
        <authorList>
            <person name="Li C."/>
            <person name="Zhao J."/>
        </authorList>
    </citation>
    <scope>NUCLEOTIDE SEQUENCE [LARGE SCALE GENOMIC DNA]</scope>
    <source>
        <strain evidence="12 13">NEAU-DD11</strain>
    </source>
</reference>
<dbReference type="GO" id="GO:0046819">
    <property type="term" value="P:protein secretion by the type V secretion system"/>
    <property type="evidence" value="ECO:0007669"/>
    <property type="project" value="TreeGrafter"/>
</dbReference>
<dbReference type="InterPro" id="IPR051544">
    <property type="entry name" value="TPS_OM_transporter"/>
</dbReference>
<keyword evidence="6" id="KW-0653">Protein transport</keyword>
<protein>
    <submittedName>
        <fullName evidence="12">ShlB/FhaC/HecB family hemolysin secretion/activation protein</fullName>
    </submittedName>
</protein>
<dbReference type="GO" id="GO:0009279">
    <property type="term" value="C:cell outer membrane"/>
    <property type="evidence" value="ECO:0007669"/>
    <property type="project" value="UniProtKB-SubCell"/>
</dbReference>
<accession>A0A7X3K6I0</accession>
<dbReference type="EMBL" id="WSES01000002">
    <property type="protein sequence ID" value="MVW59778.1"/>
    <property type="molecule type" value="Genomic_DNA"/>
</dbReference>
<keyword evidence="8" id="KW-0998">Cell outer membrane</keyword>
<dbReference type="InterPro" id="IPR034746">
    <property type="entry name" value="POTRA"/>
</dbReference>
<keyword evidence="10" id="KW-0732">Signal</keyword>
<evidence type="ECO:0000256" key="2">
    <source>
        <dbReference type="ARBA" id="ARBA00009055"/>
    </source>
</evidence>
<evidence type="ECO:0000256" key="4">
    <source>
        <dbReference type="ARBA" id="ARBA00022452"/>
    </source>
</evidence>
<comment type="caution">
    <text evidence="12">The sequence shown here is derived from an EMBL/GenBank/DDBJ whole genome shotgun (WGS) entry which is preliminary data.</text>
</comment>
<evidence type="ECO:0000256" key="6">
    <source>
        <dbReference type="ARBA" id="ARBA00022927"/>
    </source>
</evidence>
<evidence type="ECO:0000256" key="7">
    <source>
        <dbReference type="ARBA" id="ARBA00023136"/>
    </source>
</evidence>
<evidence type="ECO:0000259" key="11">
    <source>
        <dbReference type="PROSITE" id="PS51779"/>
    </source>
</evidence>
<evidence type="ECO:0000256" key="10">
    <source>
        <dbReference type="SAM" id="SignalP"/>
    </source>
</evidence>
<evidence type="ECO:0000256" key="5">
    <source>
        <dbReference type="ARBA" id="ARBA00022692"/>
    </source>
</evidence>
<evidence type="ECO:0000256" key="9">
    <source>
        <dbReference type="SAM" id="MobiDB-lite"/>
    </source>
</evidence>
<dbReference type="InterPro" id="IPR005565">
    <property type="entry name" value="Hemolysn_activator_HlyB_C"/>
</dbReference>
<dbReference type="PANTHER" id="PTHR34597">
    <property type="entry name" value="SLR1661 PROTEIN"/>
    <property type="match status" value="1"/>
</dbReference>
<dbReference type="AlphaFoldDB" id="A0A7X3K6I0"/>
<feature type="chain" id="PRO_5031189999" evidence="10">
    <location>
        <begin position="23"/>
        <end position="544"/>
    </location>
</feature>
<evidence type="ECO:0000256" key="1">
    <source>
        <dbReference type="ARBA" id="ARBA00004442"/>
    </source>
</evidence>
<dbReference type="GO" id="GO:0098046">
    <property type="term" value="C:type V protein secretion system complex"/>
    <property type="evidence" value="ECO:0007669"/>
    <property type="project" value="TreeGrafter"/>
</dbReference>
<comment type="similarity">
    <text evidence="2">Belongs to the TPS (TC 1.B.20) family.</text>
</comment>
<feature type="domain" description="POTRA" evidence="11">
    <location>
        <begin position="61"/>
        <end position="136"/>
    </location>
</feature>
<dbReference type="GO" id="GO:0008320">
    <property type="term" value="F:protein transmembrane transporter activity"/>
    <property type="evidence" value="ECO:0007669"/>
    <property type="project" value="TreeGrafter"/>
</dbReference>
<dbReference type="PANTHER" id="PTHR34597:SF3">
    <property type="entry name" value="OUTER MEMBRANE TRANSPORTER CDIB"/>
    <property type="match status" value="1"/>
</dbReference>
<dbReference type="Pfam" id="PF08479">
    <property type="entry name" value="POTRA_2"/>
    <property type="match status" value="1"/>
</dbReference>
<evidence type="ECO:0000313" key="13">
    <source>
        <dbReference type="Proteomes" id="UP000443353"/>
    </source>
</evidence>
<name>A0A7X3K6I0_9BURK</name>
<sequence length="544" mass="57837">MTYHLKLLPLALLVAASLPALAQQPSLQENARQLPQPRTGAAPAVQPAPAGAPMQAGGQQATLRRVVISGNTRIGSEALLAAIGPVDGKSFDFAGLAALAARVTAHYQQAGYPFARAYVPQQDLSGGDLRVEVLEGRYGKVTAHGEPAFVKGAQGFLSALPHGDIIESGRLERVTLLLDDQPGVRTVPLVRPGAEVGTGDLLVEVKRDHRYKGEAGLDNYGTRATGRTRAHASVDVDSPFMLGDQIAAQALYTQEGMWFGSLAYAAPLGYSGLRGRASYTHSYYDLAGGFAALGARGTADVASLGLSYPIVRSQVRNLILSASVDHKRLHDRQDATLTDTQKSSTVVPVTLSFDVRDQFLHAGITFGALSWTRGKLGMHGDTQAVDATSARSAGSFNRFNLDLARIQSINDRLDVYARVSAQWTGHNLDSSEKLGLGGVNGVRAYPNGEGYGDMGWVAQTEIRYAVGAVVPYLFYDAGRVTLNKSPWTTLDNHRALGGGGIGVRHARDAWTAGVTVAWRSHGGASQTDESTHSPAVLANLAYRF</sequence>
<feature type="compositionally biased region" description="Low complexity" evidence="9">
    <location>
        <begin position="40"/>
        <end position="56"/>
    </location>
</feature>
<comment type="subcellular location">
    <subcellularLocation>
        <location evidence="1">Cell outer membrane</location>
    </subcellularLocation>
</comment>
<organism evidence="12 13">
    <name type="scientific">Massilia cellulosiltytica</name>
    <dbReference type="NCBI Taxonomy" id="2683234"/>
    <lineage>
        <taxon>Bacteria</taxon>
        <taxon>Pseudomonadati</taxon>
        <taxon>Pseudomonadota</taxon>
        <taxon>Betaproteobacteria</taxon>
        <taxon>Burkholderiales</taxon>
        <taxon>Oxalobacteraceae</taxon>
        <taxon>Telluria group</taxon>
        <taxon>Massilia</taxon>
    </lineage>
</organism>
<dbReference type="Proteomes" id="UP000443353">
    <property type="component" value="Unassembled WGS sequence"/>
</dbReference>
<evidence type="ECO:0000256" key="3">
    <source>
        <dbReference type="ARBA" id="ARBA00022448"/>
    </source>
</evidence>
<gene>
    <name evidence="12" type="ORF">GPY61_07530</name>
</gene>
<evidence type="ECO:0000313" key="12">
    <source>
        <dbReference type="EMBL" id="MVW59778.1"/>
    </source>
</evidence>
<dbReference type="Pfam" id="PF03865">
    <property type="entry name" value="ShlB"/>
    <property type="match status" value="1"/>
</dbReference>
<keyword evidence="13" id="KW-1185">Reference proteome</keyword>
<dbReference type="InterPro" id="IPR013686">
    <property type="entry name" value="Polypept-transport_assoc_ShlB"/>
</dbReference>
<keyword evidence="5" id="KW-0812">Transmembrane</keyword>
<dbReference type="RefSeq" id="WP_160407933.1">
    <property type="nucleotide sequence ID" value="NZ_WSES01000002.1"/>
</dbReference>
<dbReference type="PROSITE" id="PS51779">
    <property type="entry name" value="POTRA"/>
    <property type="match status" value="1"/>
</dbReference>
<feature type="signal peptide" evidence="10">
    <location>
        <begin position="1"/>
        <end position="22"/>
    </location>
</feature>